<dbReference type="SUPFAM" id="SSF53092">
    <property type="entry name" value="Creatinase/prolidase N-terminal domain"/>
    <property type="match status" value="1"/>
</dbReference>
<dbReference type="Pfam" id="PF01321">
    <property type="entry name" value="Creatinase_N"/>
    <property type="match status" value="1"/>
</dbReference>
<dbReference type="Gene3D" id="3.40.350.10">
    <property type="entry name" value="Creatinase/prolidase N-terminal domain"/>
    <property type="match status" value="1"/>
</dbReference>
<organism evidence="3 4">
    <name type="scientific">Allorhodopirellula solitaria</name>
    <dbReference type="NCBI Taxonomy" id="2527987"/>
    <lineage>
        <taxon>Bacteria</taxon>
        <taxon>Pseudomonadati</taxon>
        <taxon>Planctomycetota</taxon>
        <taxon>Planctomycetia</taxon>
        <taxon>Pirellulales</taxon>
        <taxon>Pirellulaceae</taxon>
        <taxon>Allorhodopirellula</taxon>
    </lineage>
</organism>
<dbReference type="InterPro" id="IPR036005">
    <property type="entry name" value="Creatinase/aminopeptidase-like"/>
</dbReference>
<feature type="domain" description="Creatinase N-terminal" evidence="2">
    <location>
        <begin position="4"/>
        <end position="132"/>
    </location>
</feature>
<dbReference type="InterPro" id="IPR000587">
    <property type="entry name" value="Creatinase_N"/>
</dbReference>
<dbReference type="PANTHER" id="PTHR46112:SF3">
    <property type="entry name" value="AMINOPEPTIDASE YPDF"/>
    <property type="match status" value="1"/>
</dbReference>
<dbReference type="RefSeq" id="WP_146392538.1">
    <property type="nucleotide sequence ID" value="NZ_SJPK01000009.1"/>
</dbReference>
<dbReference type="InterPro" id="IPR000994">
    <property type="entry name" value="Pept_M24"/>
</dbReference>
<dbReference type="Pfam" id="PF00557">
    <property type="entry name" value="Peptidase_M24"/>
    <property type="match status" value="1"/>
</dbReference>
<protein>
    <submittedName>
        <fullName evidence="3">Putative peptidase</fullName>
        <ecNumber evidence="3">3.4.-.-</ecNumber>
    </submittedName>
</protein>
<dbReference type="OrthoDB" id="9806388at2"/>
<dbReference type="InterPro" id="IPR029149">
    <property type="entry name" value="Creatin/AminoP/Spt16_N"/>
</dbReference>
<dbReference type="SUPFAM" id="SSF55920">
    <property type="entry name" value="Creatinase/aminopeptidase"/>
    <property type="match status" value="1"/>
</dbReference>
<gene>
    <name evidence="3" type="ORF">CA85_36220</name>
</gene>
<comment type="caution">
    <text evidence="3">The sequence shown here is derived from an EMBL/GenBank/DDBJ whole genome shotgun (WGS) entry which is preliminary data.</text>
</comment>
<reference evidence="3 4" key="1">
    <citation type="submission" date="2019-02" db="EMBL/GenBank/DDBJ databases">
        <title>Deep-cultivation of Planctomycetes and their phenomic and genomic characterization uncovers novel biology.</title>
        <authorList>
            <person name="Wiegand S."/>
            <person name="Jogler M."/>
            <person name="Boedeker C."/>
            <person name="Pinto D."/>
            <person name="Vollmers J."/>
            <person name="Rivas-Marin E."/>
            <person name="Kohn T."/>
            <person name="Peeters S.H."/>
            <person name="Heuer A."/>
            <person name="Rast P."/>
            <person name="Oberbeckmann S."/>
            <person name="Bunk B."/>
            <person name="Jeske O."/>
            <person name="Meyerdierks A."/>
            <person name="Storesund J.E."/>
            <person name="Kallscheuer N."/>
            <person name="Luecker S."/>
            <person name="Lage O.M."/>
            <person name="Pohl T."/>
            <person name="Merkel B.J."/>
            <person name="Hornburger P."/>
            <person name="Mueller R.-W."/>
            <person name="Bruemmer F."/>
            <person name="Labrenz M."/>
            <person name="Spormann A.M."/>
            <person name="Op Den Camp H."/>
            <person name="Overmann J."/>
            <person name="Amann R."/>
            <person name="Jetten M.S.M."/>
            <person name="Mascher T."/>
            <person name="Medema M.H."/>
            <person name="Devos D.P."/>
            <person name="Kaster A.-K."/>
            <person name="Ovreas L."/>
            <person name="Rohde M."/>
            <person name="Galperin M.Y."/>
            <person name="Jogler C."/>
        </authorList>
    </citation>
    <scope>NUCLEOTIDE SEQUENCE [LARGE SCALE GENOMIC DNA]</scope>
    <source>
        <strain evidence="3 4">CA85</strain>
    </source>
</reference>
<dbReference type="GO" id="GO:0016787">
    <property type="term" value="F:hydrolase activity"/>
    <property type="evidence" value="ECO:0007669"/>
    <property type="project" value="UniProtKB-KW"/>
</dbReference>
<evidence type="ECO:0000259" key="2">
    <source>
        <dbReference type="Pfam" id="PF01321"/>
    </source>
</evidence>
<keyword evidence="4" id="KW-1185">Reference proteome</keyword>
<dbReference type="EC" id="3.4.-.-" evidence="3"/>
<keyword evidence="3" id="KW-0378">Hydrolase</keyword>
<evidence type="ECO:0000259" key="1">
    <source>
        <dbReference type="Pfam" id="PF00557"/>
    </source>
</evidence>
<dbReference type="PANTHER" id="PTHR46112">
    <property type="entry name" value="AMINOPEPTIDASE"/>
    <property type="match status" value="1"/>
</dbReference>
<dbReference type="Gene3D" id="3.90.230.10">
    <property type="entry name" value="Creatinase/methionine aminopeptidase superfamily"/>
    <property type="match status" value="1"/>
</dbReference>
<evidence type="ECO:0000313" key="3">
    <source>
        <dbReference type="EMBL" id="TWT64837.1"/>
    </source>
</evidence>
<proteinExistence type="predicted"/>
<dbReference type="Proteomes" id="UP000318053">
    <property type="component" value="Unassembled WGS sequence"/>
</dbReference>
<evidence type="ECO:0000313" key="4">
    <source>
        <dbReference type="Proteomes" id="UP000318053"/>
    </source>
</evidence>
<sequence length="366" mass="39587">MTDRISRLAASLSDFDIDALLIIDETNVRYLSGFTGDSSWLLVRPDASATILSDGRYRVQLAQECPNLPAAIRPPSQKMVELYAEVAGGQSLRRVGVESAHMSIATLRDLQEQLPEMTWVETSGLVEDLRAIKDSTEIATIRQAVAVAQQAFLTVISDFKATKTEEDIYYEIEAAVRHLGAEGVSFHPIVGAEPSGALPHYRPGDMPLGECRTLLIDWGARVDGYCSDLTRTLHRPGTKSANSARYEAAYEAVLEAQLAAIATIRDGVEASAVDAAARAVLAKHGFAEAFTHGLGHGFGLEIHEDPRMGPSATQTLRSGMVLTVEPGVYFEGEFGIRIEDDLLVTDAGCELLSDLPKGLDDCPLVM</sequence>
<name>A0A5C5XNT0_9BACT</name>
<dbReference type="InterPro" id="IPR050659">
    <property type="entry name" value="Peptidase_M24B"/>
</dbReference>
<feature type="domain" description="Peptidase M24" evidence="1">
    <location>
        <begin position="140"/>
        <end position="346"/>
    </location>
</feature>
<accession>A0A5C5XNT0</accession>
<dbReference type="EMBL" id="SJPK01000009">
    <property type="protein sequence ID" value="TWT64837.1"/>
    <property type="molecule type" value="Genomic_DNA"/>
</dbReference>
<dbReference type="AlphaFoldDB" id="A0A5C5XNT0"/>